<feature type="domain" description="Gfo/Idh/MocA-like oxidoreductase C-terminal" evidence="2">
    <location>
        <begin position="171"/>
        <end position="434"/>
    </location>
</feature>
<feature type="domain" description="Gfo/Idh/MocA-like oxidoreductase N-terminal" evidence="1">
    <location>
        <begin position="36"/>
        <end position="158"/>
    </location>
</feature>
<dbReference type="PANTHER" id="PTHR43377:SF2">
    <property type="entry name" value="BINDING ROSSMANN FOLD OXIDOREDUCTASE, PUTATIVE (AFU_ORTHOLOGUE AFUA_4G00560)-RELATED"/>
    <property type="match status" value="1"/>
</dbReference>
<evidence type="ECO:0000259" key="1">
    <source>
        <dbReference type="Pfam" id="PF01408"/>
    </source>
</evidence>
<dbReference type="Proteomes" id="UP000013909">
    <property type="component" value="Unassembled WGS sequence"/>
</dbReference>
<dbReference type="STRING" id="1232681.ADIS_2138"/>
<dbReference type="Pfam" id="PF01408">
    <property type="entry name" value="GFO_IDH_MocA"/>
    <property type="match status" value="1"/>
</dbReference>
<evidence type="ECO:0000313" key="3">
    <source>
        <dbReference type="EMBL" id="EON77270.1"/>
    </source>
</evidence>
<dbReference type="SUPFAM" id="SSF51735">
    <property type="entry name" value="NAD(P)-binding Rossmann-fold domains"/>
    <property type="match status" value="1"/>
</dbReference>
<dbReference type="EMBL" id="AQHR01000059">
    <property type="protein sequence ID" value="EON77270.1"/>
    <property type="molecule type" value="Genomic_DNA"/>
</dbReference>
<reference evidence="3 4" key="1">
    <citation type="submission" date="2013-02" db="EMBL/GenBank/DDBJ databases">
        <title>A novel strain isolated from Lonar lake, Maharashtra, India.</title>
        <authorList>
            <person name="Singh A."/>
        </authorList>
    </citation>
    <scope>NUCLEOTIDE SEQUENCE [LARGE SCALE GENOMIC DNA]</scope>
    <source>
        <strain evidence="3 4">AK24</strain>
    </source>
</reference>
<dbReference type="AlphaFoldDB" id="R7ZT07"/>
<dbReference type="PANTHER" id="PTHR43377">
    <property type="entry name" value="BILIVERDIN REDUCTASE A"/>
    <property type="match status" value="1"/>
</dbReference>
<keyword evidence="4" id="KW-1185">Reference proteome</keyword>
<proteinExistence type="predicted"/>
<dbReference type="Gene3D" id="3.40.50.720">
    <property type="entry name" value="NAD(P)-binding Rossmann-like Domain"/>
    <property type="match status" value="1"/>
</dbReference>
<dbReference type="Gene3D" id="3.30.360.10">
    <property type="entry name" value="Dihydrodipicolinate Reductase, domain 2"/>
    <property type="match status" value="1"/>
</dbReference>
<gene>
    <name evidence="3" type="ORF">ADIS_2138</name>
</gene>
<comment type="caution">
    <text evidence="3">The sequence shown here is derived from an EMBL/GenBank/DDBJ whole genome shotgun (WGS) entry which is preliminary data.</text>
</comment>
<dbReference type="InterPro" id="IPR051450">
    <property type="entry name" value="Gfo/Idh/MocA_Oxidoreductases"/>
</dbReference>
<accession>R7ZT07</accession>
<dbReference type="Pfam" id="PF02894">
    <property type="entry name" value="GFO_IDH_MocA_C"/>
    <property type="match status" value="1"/>
</dbReference>
<dbReference type="PATRIC" id="fig|1288963.3.peg.2129"/>
<protein>
    <recommendedName>
        <fullName evidence="5">Myo-inositol 2-dehydrogenase 1</fullName>
    </recommendedName>
</protein>
<organism evidence="3 4">
    <name type="scientific">Lunatimonas lonarensis</name>
    <dbReference type="NCBI Taxonomy" id="1232681"/>
    <lineage>
        <taxon>Bacteria</taxon>
        <taxon>Pseudomonadati</taxon>
        <taxon>Bacteroidota</taxon>
        <taxon>Cytophagia</taxon>
        <taxon>Cytophagales</taxon>
        <taxon>Cyclobacteriaceae</taxon>
    </lineage>
</organism>
<dbReference type="InterPro" id="IPR000683">
    <property type="entry name" value="Gfo/Idh/MocA-like_OxRdtase_N"/>
</dbReference>
<evidence type="ECO:0000259" key="2">
    <source>
        <dbReference type="Pfam" id="PF02894"/>
    </source>
</evidence>
<dbReference type="GO" id="GO:0000166">
    <property type="term" value="F:nucleotide binding"/>
    <property type="evidence" value="ECO:0007669"/>
    <property type="project" value="InterPro"/>
</dbReference>
<dbReference type="SUPFAM" id="SSF55347">
    <property type="entry name" value="Glyceraldehyde-3-phosphate dehydrogenase-like, C-terminal domain"/>
    <property type="match status" value="1"/>
</dbReference>
<dbReference type="RefSeq" id="WP_010854276.1">
    <property type="nucleotide sequence ID" value="NZ_AQHR01000059.1"/>
</dbReference>
<dbReference type="InterPro" id="IPR036291">
    <property type="entry name" value="NAD(P)-bd_dom_sf"/>
</dbReference>
<evidence type="ECO:0000313" key="4">
    <source>
        <dbReference type="Proteomes" id="UP000013909"/>
    </source>
</evidence>
<name>R7ZT07_9BACT</name>
<dbReference type="InterPro" id="IPR004104">
    <property type="entry name" value="Gfo/Idh/MocA-like_OxRdtase_C"/>
</dbReference>
<evidence type="ECO:0008006" key="5">
    <source>
        <dbReference type="Google" id="ProtNLM"/>
    </source>
</evidence>
<dbReference type="OrthoDB" id="9781031at2"/>
<sequence length="447" mass="50321">MESLNRRKFIQHTGLLAAGSLLSPLAGYGYRREKQRLAMVGTGGRGIGMWGTSVVEAYSDIVEFVGLCDINPGRVAYAKNQMKVACPVYTDFDKMLREAKPDTLIVTTTDSTHHEFIIKGLEAGLRVISEKPMTTDAEKCEAIFEAEKRTGNKVIVTFNMRYTPYVEEIWELLRNGEIGDIKSVDLNWYLDTSHGASYFRRWHGERQFGGTLLVHKATHHFDTLNYWMDSEPEEVFAYGSLDFYGQKNSPIHHTHCRTCPHKSSCNFYWDITKDRGAMNLYVDHEKHDGYLRDGCVFRKEIDIYDTMAVQYRYANGVPVNYSLTAFSPYEGFRVAINGTKGRLDAWIKSSMPTGVPPYQEIVITNLFGHVKTIQVIPQSGGHGGSDPRLKDKIFRFPDSPDRFKQSAGSRDGAMSALIGIAARQSIETGKIVKIADLTSLKPLAKKA</sequence>